<accession>A0A8S1ITB0</accession>
<keyword evidence="2" id="KW-0812">Transmembrane</keyword>
<organism evidence="6 7">
    <name type="scientific">Ostreobium quekettii</name>
    <dbReference type="NCBI Taxonomy" id="121088"/>
    <lineage>
        <taxon>Eukaryota</taxon>
        <taxon>Viridiplantae</taxon>
        <taxon>Chlorophyta</taxon>
        <taxon>core chlorophytes</taxon>
        <taxon>Ulvophyceae</taxon>
        <taxon>TCBD clade</taxon>
        <taxon>Bryopsidales</taxon>
        <taxon>Ostreobineae</taxon>
        <taxon>Ostreobiaceae</taxon>
        <taxon>Ostreobium</taxon>
    </lineage>
</organism>
<evidence type="ECO:0000313" key="7">
    <source>
        <dbReference type="Proteomes" id="UP000708148"/>
    </source>
</evidence>
<evidence type="ECO:0000256" key="5">
    <source>
        <dbReference type="SAM" id="MobiDB-lite"/>
    </source>
</evidence>
<dbReference type="GO" id="GO:0016020">
    <property type="term" value="C:membrane"/>
    <property type="evidence" value="ECO:0007669"/>
    <property type="project" value="UniProtKB-SubCell"/>
</dbReference>
<dbReference type="EMBL" id="CAJHUC010000793">
    <property type="protein sequence ID" value="CAD7698243.1"/>
    <property type="molecule type" value="Genomic_DNA"/>
</dbReference>
<protein>
    <submittedName>
        <fullName evidence="6">Uncharacterized protein</fullName>
    </submittedName>
</protein>
<dbReference type="Proteomes" id="UP000708148">
    <property type="component" value="Unassembled WGS sequence"/>
</dbReference>
<dbReference type="GO" id="GO:0006685">
    <property type="term" value="P:sphingomyelin catabolic process"/>
    <property type="evidence" value="ECO:0007669"/>
    <property type="project" value="TreeGrafter"/>
</dbReference>
<keyword evidence="7" id="KW-1185">Reference proteome</keyword>
<sequence length="702" mass="79605">MDDLKRMLESRKEARPGSVASGCKAVEKFLDDGYYDNRRLPELLGPLLKRVFSIETYGAICWMMLVNQPGYEADAKVLLEFMSPKGRLFHTMQNGRNYCRYAIPVERLPHITQMHLSFPEGMRLLERWPQYRGCIVHDRNSGEVQIQSHLPTWFLFWIVFYITQKAPRSTREARTLSAGPISSPQRLRQLPQQFLHGLTPHQHGLQPEGSTYLRLVSRYVEFLLPRDRPFVEGPATGHLGDGRHGDDFKCDGRLLLFILVELWLTDDQEPLMVDSKGKNVQRAELLRERSYRAPTKEMLDCIRVIFRHVNSIMPQSASPAKQGPPRPALADVPWLPHIPMYTPPAPIGRLLVPIGHGPLGTGPGSVEAQVLYRRLYRLIRRTLCHHKPESSASLGPITDLLLTHLSPWNPPLGVKKPVVQLSPARESFTPITNQLQRFRRGEGQAKSPPGVYTPTWEPHVLANLPFYCILVPLFVQFTWNRMSYRPDTAIRDLVRVLSALAASPLLLQLLGDVEDAYSRWLGGHGAEADGRFGRGFLSYLREQAVDWERSAKSGMSQEVLPVSGEYRLFRTDGQGAAWMVQEVLIAADKDCKKRRYFQQLQDTARRVLPMDAVPPPEMLPTDESLLHTFNDDAGDAMRWPITSSEVTWLVEPLVVLSDRLNELFDLPAAPPGGWSSGRHWRGSEDGDLDSPRRDGSPGVRCR</sequence>
<evidence type="ECO:0000256" key="4">
    <source>
        <dbReference type="ARBA" id="ARBA00023136"/>
    </source>
</evidence>
<comment type="subcellular location">
    <subcellularLocation>
        <location evidence="1">Membrane</location>
        <topology evidence="1">Single-pass membrane protein</topology>
    </subcellularLocation>
</comment>
<dbReference type="GO" id="GO:0046475">
    <property type="term" value="P:glycerophospholipid catabolic process"/>
    <property type="evidence" value="ECO:0007669"/>
    <property type="project" value="TreeGrafter"/>
</dbReference>
<dbReference type="InterPro" id="IPR024129">
    <property type="entry name" value="Sphingomy_SMPD4"/>
</dbReference>
<dbReference type="PANTHER" id="PTHR12988">
    <property type="entry name" value="SPHINGOMYELIN PHOSPHODIESTERASE 4"/>
    <property type="match status" value="1"/>
</dbReference>
<proteinExistence type="predicted"/>
<keyword evidence="4" id="KW-0472">Membrane</keyword>
<dbReference type="GO" id="GO:0046513">
    <property type="term" value="P:ceramide biosynthetic process"/>
    <property type="evidence" value="ECO:0007669"/>
    <property type="project" value="TreeGrafter"/>
</dbReference>
<keyword evidence="3" id="KW-1133">Transmembrane helix</keyword>
<feature type="region of interest" description="Disordered" evidence="5">
    <location>
        <begin position="674"/>
        <end position="702"/>
    </location>
</feature>
<comment type="caution">
    <text evidence="6">The sequence shown here is derived from an EMBL/GenBank/DDBJ whole genome shotgun (WGS) entry which is preliminary data.</text>
</comment>
<reference evidence="6" key="1">
    <citation type="submission" date="2020-12" db="EMBL/GenBank/DDBJ databases">
        <authorList>
            <person name="Iha C."/>
        </authorList>
    </citation>
    <scope>NUCLEOTIDE SEQUENCE</scope>
</reference>
<feature type="compositionally biased region" description="Basic and acidic residues" evidence="5">
    <location>
        <begin position="681"/>
        <end position="695"/>
    </location>
</feature>
<evidence type="ECO:0000256" key="2">
    <source>
        <dbReference type="ARBA" id="ARBA00022692"/>
    </source>
</evidence>
<dbReference type="GO" id="GO:0050290">
    <property type="term" value="F:sphingomyelin phosphodiesterase D activity"/>
    <property type="evidence" value="ECO:0007669"/>
    <property type="project" value="InterPro"/>
</dbReference>
<evidence type="ECO:0000256" key="3">
    <source>
        <dbReference type="ARBA" id="ARBA00022989"/>
    </source>
</evidence>
<evidence type="ECO:0000256" key="1">
    <source>
        <dbReference type="ARBA" id="ARBA00004167"/>
    </source>
</evidence>
<name>A0A8S1ITB0_9CHLO</name>
<dbReference type="OrthoDB" id="10251508at2759"/>
<evidence type="ECO:0000313" key="6">
    <source>
        <dbReference type="EMBL" id="CAD7698243.1"/>
    </source>
</evidence>
<dbReference type="PANTHER" id="PTHR12988:SF6">
    <property type="entry name" value="SPHINGOMYELIN PHOSPHODIESTERASE 4"/>
    <property type="match status" value="1"/>
</dbReference>
<dbReference type="AlphaFoldDB" id="A0A8S1ITB0"/>
<gene>
    <name evidence="6" type="ORF">OSTQU699_LOCUS3604</name>
</gene>